<evidence type="ECO:0000313" key="3">
    <source>
        <dbReference type="WBParaSite" id="HPLM_0000229601-mRNA-1"/>
    </source>
</evidence>
<reference evidence="3" key="1">
    <citation type="submission" date="2017-02" db="UniProtKB">
        <authorList>
            <consortium name="WormBaseParasite"/>
        </authorList>
    </citation>
    <scope>IDENTIFICATION</scope>
</reference>
<organism evidence="3">
    <name type="scientific">Haemonchus placei</name>
    <name type="common">Barber's pole worm</name>
    <dbReference type="NCBI Taxonomy" id="6290"/>
    <lineage>
        <taxon>Eukaryota</taxon>
        <taxon>Metazoa</taxon>
        <taxon>Ecdysozoa</taxon>
        <taxon>Nematoda</taxon>
        <taxon>Chromadorea</taxon>
        <taxon>Rhabditida</taxon>
        <taxon>Rhabditina</taxon>
        <taxon>Rhabditomorpha</taxon>
        <taxon>Strongyloidea</taxon>
        <taxon>Trichostrongylidae</taxon>
        <taxon>Haemonchus</taxon>
    </lineage>
</organism>
<proteinExistence type="predicted"/>
<dbReference type="WBParaSite" id="HPLM_0000229601-mRNA-1">
    <property type="protein sequence ID" value="HPLM_0000229601-mRNA-1"/>
    <property type="gene ID" value="HPLM_0000229601"/>
</dbReference>
<protein>
    <submittedName>
        <fullName evidence="1 3">Uncharacterized protein</fullName>
    </submittedName>
</protein>
<keyword evidence="2" id="KW-1185">Reference proteome</keyword>
<evidence type="ECO:0000313" key="1">
    <source>
        <dbReference type="EMBL" id="VDO13988.1"/>
    </source>
</evidence>
<dbReference type="AlphaFoldDB" id="A0A0N4VYC5"/>
<dbReference type="EMBL" id="UZAF01004438">
    <property type="protein sequence ID" value="VDO13988.1"/>
    <property type="molecule type" value="Genomic_DNA"/>
</dbReference>
<sequence>MTDPPCCIVFEHEFVSLQVPPRSLRSNLPSHKIDDPGKNRSRDMCMRLGSRNSPDLITLSDYFLMGPHGYRATLPDVTTTIAPIYISRLSDDHLFLGSAQCVTEGLLFTVGSLIAWII</sequence>
<name>A0A0N4VYC5_HAEPC</name>
<reference evidence="1 2" key="2">
    <citation type="submission" date="2018-11" db="EMBL/GenBank/DDBJ databases">
        <authorList>
            <consortium name="Pathogen Informatics"/>
        </authorList>
    </citation>
    <scope>NUCLEOTIDE SEQUENCE [LARGE SCALE GENOMIC DNA]</scope>
    <source>
        <strain evidence="1 2">MHpl1</strain>
    </source>
</reference>
<evidence type="ECO:0000313" key="2">
    <source>
        <dbReference type="Proteomes" id="UP000268014"/>
    </source>
</evidence>
<dbReference type="Proteomes" id="UP000268014">
    <property type="component" value="Unassembled WGS sequence"/>
</dbReference>
<accession>A0A0N4VYC5</accession>
<gene>
    <name evidence="1" type="ORF">HPLM_LOCUS2295</name>
</gene>